<dbReference type="EMBL" id="JAWZYT010000504">
    <property type="protein sequence ID" value="KAK4322615.1"/>
    <property type="molecule type" value="Genomic_DNA"/>
</dbReference>
<feature type="signal peptide" evidence="2">
    <location>
        <begin position="1"/>
        <end position="20"/>
    </location>
</feature>
<organism evidence="3 4">
    <name type="scientific">Petrolisthes manimaculis</name>
    <dbReference type="NCBI Taxonomy" id="1843537"/>
    <lineage>
        <taxon>Eukaryota</taxon>
        <taxon>Metazoa</taxon>
        <taxon>Ecdysozoa</taxon>
        <taxon>Arthropoda</taxon>
        <taxon>Crustacea</taxon>
        <taxon>Multicrustacea</taxon>
        <taxon>Malacostraca</taxon>
        <taxon>Eumalacostraca</taxon>
        <taxon>Eucarida</taxon>
        <taxon>Decapoda</taxon>
        <taxon>Pleocyemata</taxon>
        <taxon>Anomura</taxon>
        <taxon>Galatheoidea</taxon>
        <taxon>Porcellanidae</taxon>
        <taxon>Petrolisthes</taxon>
    </lineage>
</organism>
<evidence type="ECO:0000313" key="4">
    <source>
        <dbReference type="Proteomes" id="UP001292094"/>
    </source>
</evidence>
<accession>A0AAE1QAK2</accession>
<gene>
    <name evidence="3" type="ORF">Pmani_006645</name>
</gene>
<name>A0AAE1QAK2_9EUCA</name>
<evidence type="ECO:0000256" key="2">
    <source>
        <dbReference type="SAM" id="SignalP"/>
    </source>
</evidence>
<feature type="compositionally biased region" description="Polar residues" evidence="1">
    <location>
        <begin position="142"/>
        <end position="168"/>
    </location>
</feature>
<feature type="chain" id="PRO_5042149737" evidence="2">
    <location>
        <begin position="21"/>
        <end position="308"/>
    </location>
</feature>
<evidence type="ECO:0000313" key="3">
    <source>
        <dbReference type="EMBL" id="KAK4322615.1"/>
    </source>
</evidence>
<dbReference type="AlphaFoldDB" id="A0AAE1QAK2"/>
<keyword evidence="2" id="KW-0732">Signal</keyword>
<proteinExistence type="predicted"/>
<keyword evidence="4" id="KW-1185">Reference proteome</keyword>
<feature type="region of interest" description="Disordered" evidence="1">
    <location>
        <begin position="140"/>
        <end position="168"/>
    </location>
</feature>
<reference evidence="3" key="1">
    <citation type="submission" date="2023-11" db="EMBL/GenBank/DDBJ databases">
        <title>Genome assemblies of two species of porcelain crab, Petrolisthes cinctipes and Petrolisthes manimaculis (Anomura: Porcellanidae).</title>
        <authorList>
            <person name="Angst P."/>
        </authorList>
    </citation>
    <scope>NUCLEOTIDE SEQUENCE</scope>
    <source>
        <strain evidence="3">PB745_02</strain>
        <tissue evidence="3">Gill</tissue>
    </source>
</reference>
<comment type="caution">
    <text evidence="3">The sequence shown here is derived from an EMBL/GenBank/DDBJ whole genome shotgun (WGS) entry which is preliminary data.</text>
</comment>
<sequence>MKEIVLVSVIVVAVIGAAAGEHKGCGCWGSDQVFVQDKAPITGWFNLSKTIPYSYERRLTIARHGEVVYRLQYNLRRKFWILQEQFIKSFTIHSNRRTLKIEVLCPGQCACRQISVKMTSINKTSMCWVITGNYHQEDRQADSQSSNTNCSHSTTIRPNLQHPTETRSVTPMNKLQKSNCLLKSLARCLKHKELEEIPTVVNVENACYEYAQVLSPNYTKPHPIQYIMKAQKNYTLTPSTDGDFWWIVSQDDVYAVSSEGGPCPDHLPEGNTWQLVSHTQPESQGEPLVIDGPQLNITCGDTDGCTSQ</sequence>
<evidence type="ECO:0000256" key="1">
    <source>
        <dbReference type="SAM" id="MobiDB-lite"/>
    </source>
</evidence>
<dbReference type="Proteomes" id="UP001292094">
    <property type="component" value="Unassembled WGS sequence"/>
</dbReference>
<protein>
    <submittedName>
        <fullName evidence="3">Uncharacterized protein</fullName>
    </submittedName>
</protein>